<evidence type="ECO:0000256" key="1">
    <source>
        <dbReference type="ARBA" id="ARBA00022723"/>
    </source>
</evidence>
<dbReference type="InterPro" id="IPR003245">
    <property type="entry name" value="Phytocyanin_dom"/>
</dbReference>
<feature type="compositionally biased region" description="Low complexity" evidence="4">
    <location>
        <begin position="124"/>
        <end position="149"/>
    </location>
</feature>
<dbReference type="Gene3D" id="2.60.40.420">
    <property type="entry name" value="Cupredoxins - blue copper proteins"/>
    <property type="match status" value="1"/>
</dbReference>
<dbReference type="PROSITE" id="PS51485">
    <property type="entry name" value="PHYTOCYANIN"/>
    <property type="match status" value="1"/>
</dbReference>
<proteinExistence type="predicted"/>
<gene>
    <name evidence="7" type="ORF">LUZ62_030120</name>
</gene>
<dbReference type="PROSITE" id="PS00196">
    <property type="entry name" value="COPPER_BLUE"/>
    <property type="match status" value="1"/>
</dbReference>
<dbReference type="CDD" id="cd04216">
    <property type="entry name" value="Phytocyanin"/>
    <property type="match status" value="1"/>
</dbReference>
<dbReference type="GO" id="GO:0046872">
    <property type="term" value="F:metal ion binding"/>
    <property type="evidence" value="ECO:0007669"/>
    <property type="project" value="UniProtKB-KW"/>
</dbReference>
<feature type="signal peptide" evidence="5">
    <location>
        <begin position="1"/>
        <end position="23"/>
    </location>
</feature>
<evidence type="ECO:0000256" key="5">
    <source>
        <dbReference type="SAM" id="SignalP"/>
    </source>
</evidence>
<dbReference type="GO" id="GO:0005886">
    <property type="term" value="C:plasma membrane"/>
    <property type="evidence" value="ECO:0007669"/>
    <property type="project" value="TreeGrafter"/>
</dbReference>
<evidence type="ECO:0000313" key="8">
    <source>
        <dbReference type="Proteomes" id="UP001140206"/>
    </source>
</evidence>
<dbReference type="Pfam" id="PF02298">
    <property type="entry name" value="Cu_bind_like"/>
    <property type="match status" value="1"/>
</dbReference>
<evidence type="ECO:0000256" key="3">
    <source>
        <dbReference type="ARBA" id="ARBA00023180"/>
    </source>
</evidence>
<evidence type="ECO:0000256" key="4">
    <source>
        <dbReference type="SAM" id="MobiDB-lite"/>
    </source>
</evidence>
<reference evidence="7" key="1">
    <citation type="submission" date="2022-08" db="EMBL/GenBank/DDBJ databases">
        <authorList>
            <person name="Marques A."/>
        </authorList>
    </citation>
    <scope>NUCLEOTIDE SEQUENCE</scope>
    <source>
        <strain evidence="7">RhyPub2mFocal</strain>
        <tissue evidence="7">Leaves</tissue>
    </source>
</reference>
<keyword evidence="3" id="KW-0325">Glycoprotein</keyword>
<keyword evidence="5" id="KW-0732">Signal</keyword>
<evidence type="ECO:0000259" key="6">
    <source>
        <dbReference type="PROSITE" id="PS51485"/>
    </source>
</evidence>
<dbReference type="InterPro" id="IPR028871">
    <property type="entry name" value="BlueCu_1_BS"/>
</dbReference>
<keyword evidence="1" id="KW-0479">Metal-binding</keyword>
<keyword evidence="2" id="KW-0186">Copper</keyword>
<evidence type="ECO:0000313" key="7">
    <source>
        <dbReference type="EMBL" id="KAJ4817554.1"/>
    </source>
</evidence>
<feature type="region of interest" description="Disordered" evidence="4">
    <location>
        <begin position="120"/>
        <end position="151"/>
    </location>
</feature>
<dbReference type="InterPro" id="IPR039391">
    <property type="entry name" value="Phytocyanin-like"/>
</dbReference>
<comment type="caution">
    <text evidence="7">The sequence shown here is derived from an EMBL/GenBank/DDBJ whole genome shotgun (WGS) entry which is preliminary data.</text>
</comment>
<dbReference type="FunFam" id="2.60.40.420:FF:000003">
    <property type="entry name" value="Blue copper"/>
    <property type="match status" value="1"/>
</dbReference>
<sequence>MACQSSLALGFLLLISCVSWSSATDYTVGDSSGWATGVDYTTWASGKTFKEGDTLTFNYASGSHTVSEVSSSDYSSCSTSNAITSDNSGTTKITLKTSGTHYFICGVPGHCSGGMKLSVDTVGSSSSPSTPSTPSTTPPSSTTPTSTTPNSGTMSMVSVAVHGMSGLAAFVLGLF</sequence>
<protein>
    <submittedName>
        <fullName evidence="7">Blue copper protein</fullName>
    </submittedName>
</protein>
<dbReference type="EMBL" id="JAMFTS010000001">
    <property type="protein sequence ID" value="KAJ4817554.1"/>
    <property type="molecule type" value="Genomic_DNA"/>
</dbReference>
<evidence type="ECO:0000256" key="2">
    <source>
        <dbReference type="ARBA" id="ARBA00023008"/>
    </source>
</evidence>
<feature type="domain" description="Phytocyanin" evidence="6">
    <location>
        <begin position="24"/>
        <end position="123"/>
    </location>
</feature>
<keyword evidence="8" id="KW-1185">Reference proteome</keyword>
<dbReference type="Proteomes" id="UP001140206">
    <property type="component" value="Chromosome 1"/>
</dbReference>
<accession>A0AAV8HLN5</accession>
<organism evidence="7 8">
    <name type="scientific">Rhynchospora pubera</name>
    <dbReference type="NCBI Taxonomy" id="906938"/>
    <lineage>
        <taxon>Eukaryota</taxon>
        <taxon>Viridiplantae</taxon>
        <taxon>Streptophyta</taxon>
        <taxon>Embryophyta</taxon>
        <taxon>Tracheophyta</taxon>
        <taxon>Spermatophyta</taxon>
        <taxon>Magnoliopsida</taxon>
        <taxon>Liliopsida</taxon>
        <taxon>Poales</taxon>
        <taxon>Cyperaceae</taxon>
        <taxon>Cyperoideae</taxon>
        <taxon>Rhynchosporeae</taxon>
        <taxon>Rhynchospora</taxon>
    </lineage>
</organism>
<dbReference type="PANTHER" id="PTHR33021">
    <property type="entry name" value="BLUE COPPER PROTEIN"/>
    <property type="match status" value="1"/>
</dbReference>
<feature type="chain" id="PRO_5043866097" evidence="5">
    <location>
        <begin position="24"/>
        <end position="175"/>
    </location>
</feature>
<dbReference type="PANTHER" id="PTHR33021:SF193">
    <property type="entry name" value="OS06G0218600 PROTEIN"/>
    <property type="match status" value="1"/>
</dbReference>
<dbReference type="GO" id="GO:0009055">
    <property type="term" value="F:electron transfer activity"/>
    <property type="evidence" value="ECO:0007669"/>
    <property type="project" value="InterPro"/>
</dbReference>
<dbReference type="SUPFAM" id="SSF49503">
    <property type="entry name" value="Cupredoxins"/>
    <property type="match status" value="1"/>
</dbReference>
<name>A0AAV8HLN5_9POAL</name>
<dbReference type="InterPro" id="IPR008972">
    <property type="entry name" value="Cupredoxin"/>
</dbReference>
<dbReference type="AlphaFoldDB" id="A0AAV8HLN5"/>